<evidence type="ECO:0000256" key="2">
    <source>
        <dbReference type="ARBA" id="ARBA00022460"/>
    </source>
</evidence>
<reference evidence="12" key="1">
    <citation type="submission" date="2020-10" db="EMBL/GenBank/DDBJ databases">
        <authorList>
            <person name="Kikuchi T."/>
        </authorList>
    </citation>
    <scope>NUCLEOTIDE SEQUENCE</scope>
    <source>
        <strain evidence="12">NKZ352</strain>
    </source>
</reference>
<evidence type="ECO:0000256" key="10">
    <source>
        <dbReference type="SAM" id="SignalP"/>
    </source>
</evidence>
<keyword evidence="3" id="KW-1003">Cell membrane</keyword>
<feature type="signal peptide" evidence="10">
    <location>
        <begin position="1"/>
        <end position="20"/>
    </location>
</feature>
<organism evidence="12 13">
    <name type="scientific">Caenorhabditis auriculariae</name>
    <dbReference type="NCBI Taxonomy" id="2777116"/>
    <lineage>
        <taxon>Eukaryota</taxon>
        <taxon>Metazoa</taxon>
        <taxon>Ecdysozoa</taxon>
        <taxon>Nematoda</taxon>
        <taxon>Chromadorea</taxon>
        <taxon>Rhabditida</taxon>
        <taxon>Rhabditina</taxon>
        <taxon>Rhabditomorpha</taxon>
        <taxon>Rhabditoidea</taxon>
        <taxon>Rhabditidae</taxon>
        <taxon>Peloderinae</taxon>
        <taxon>Caenorhabditis</taxon>
    </lineage>
</organism>
<feature type="compositionally biased region" description="Polar residues" evidence="8">
    <location>
        <begin position="220"/>
        <end position="237"/>
    </location>
</feature>
<dbReference type="AlphaFoldDB" id="A0A8S1GP32"/>
<protein>
    <recommendedName>
        <fullName evidence="11">ZP domain-containing protein</fullName>
    </recommendedName>
</protein>
<feature type="compositionally biased region" description="Polar residues" evidence="8">
    <location>
        <begin position="260"/>
        <end position="281"/>
    </location>
</feature>
<evidence type="ECO:0000313" key="12">
    <source>
        <dbReference type="EMBL" id="CAD6184472.1"/>
    </source>
</evidence>
<proteinExistence type="predicted"/>
<sequence>MILLFLPLLSAVLGVKPVWRTPVSEPNPPSLNSSRVQHSSLSKRAQPNYYTRPEQFSVPDYRPPDQNIPQRRGPTAPQRSIHPNTNFNPKFYPIPTVHNKGQPPFPQLSQLPPNWQQYPLQMIWVPNPPNSAPNAAPYWYGAPPVPPQGQFGPTSTKQPASEPSANPENYQGTFPHSPAPQNPETTAPTVQTETPKVSSYSEPTEAITEMTEPPFRPETNPYQNPTSALPEDSTTSRLVPPPSVSSVVPPVYLSPEDSSETVSPQETTSPIIERPQNNYIPSETERPTEDTATPKSDTENSENIFSSPPQSTSKKPEEDEEDMLRNFFPRPMTAQAYQPPAHQPEEFTSHIDVHFKTPARNCNSPYCASVDADKVSLYKPDAKHENGPTLVISNVAKEDASRAGYAPPQPPPAVNNPYQPPNVEQDYGQPYSPTQNIFPPFSPSPLPFQPTTRRPEAVPRSLVPAHMLSQPTTLPLATPFSETTTSPTESFSPTARTLRPIAATVAAPSSTKGPTGPTPPPQPEYLPPAIEHMTLSTAAHPDFHPTYKPLHPEATTSTTSAPSPKEDQTPAVVTRKPDFPTLRYQTSDSTLSPPLSSSTEKVLLTTANAPPTALPPQKTSTIEFTTSPTITTLKVPATPGLNTIEVTFARPSPPTLTYPTSPAPEATSPGHTPQQIAPRIPNRNPYDPPEGAPAVPNRVRGKPHIVCQENGITFEAKTILPFTGQIFANDRKRVPECAKSFNEENNPSVFLPFDKCGVRNTGDQEDSLAQVVLVVDQGNGTNTLQSFMAQCVHQKIGYDRQNVPRRIEEALEELRLVPARLEQKASLPTVEMQLLVDQGHHNVSAADIGMPLAVHWRLNPQSDAYGFHVRNCLVVDTIGKLEHKLIDEQGCSTDLSIIDHPHYDSFRDTAAAHMWAFKVPDMSSLRIKCDVFVCAAIKTSDTNVSSCEDVPSPPFCADVVTSPPNSILSDAKRYEKTRRYAEEPSETQTVRAALCLSQNCHHKIAGDVRLCVNAQFVTASTGFSIAFLLFVISLNVIVRAKT</sequence>
<keyword evidence="13" id="KW-1185">Reference proteome</keyword>
<feature type="region of interest" description="Disordered" evidence="8">
    <location>
        <begin position="136"/>
        <end position="349"/>
    </location>
</feature>
<feature type="compositionally biased region" description="Polar residues" evidence="8">
    <location>
        <begin position="30"/>
        <end position="49"/>
    </location>
</feature>
<evidence type="ECO:0000256" key="6">
    <source>
        <dbReference type="ARBA" id="ARBA00022989"/>
    </source>
</evidence>
<evidence type="ECO:0000256" key="8">
    <source>
        <dbReference type="SAM" id="MobiDB-lite"/>
    </source>
</evidence>
<evidence type="ECO:0000256" key="9">
    <source>
        <dbReference type="SAM" id="Phobius"/>
    </source>
</evidence>
<dbReference type="PROSITE" id="PS51034">
    <property type="entry name" value="ZP_2"/>
    <property type="match status" value="1"/>
</dbReference>
<dbReference type="Pfam" id="PF25057">
    <property type="entry name" value="CUT_N"/>
    <property type="match status" value="1"/>
</dbReference>
<keyword evidence="5 10" id="KW-0732">Signal</keyword>
<keyword evidence="7 9" id="KW-0472">Membrane</keyword>
<feature type="region of interest" description="Disordered" evidence="8">
    <location>
        <begin position="659"/>
        <end position="698"/>
    </location>
</feature>
<evidence type="ECO:0000256" key="5">
    <source>
        <dbReference type="ARBA" id="ARBA00022729"/>
    </source>
</evidence>
<gene>
    <name evidence="12" type="ORF">CAUJ_LOCUS391</name>
</gene>
<feature type="region of interest" description="Disordered" evidence="8">
    <location>
        <begin position="400"/>
        <end position="457"/>
    </location>
</feature>
<evidence type="ECO:0000256" key="1">
    <source>
        <dbReference type="ARBA" id="ARBA00004251"/>
    </source>
</evidence>
<evidence type="ECO:0000256" key="4">
    <source>
        <dbReference type="ARBA" id="ARBA00022692"/>
    </source>
</evidence>
<feature type="region of interest" description="Disordered" evidence="8">
    <location>
        <begin position="540"/>
        <end position="577"/>
    </location>
</feature>
<feature type="compositionally biased region" description="Low complexity" evidence="8">
    <location>
        <begin position="478"/>
        <end position="494"/>
    </location>
</feature>
<feature type="compositionally biased region" description="Low complexity" evidence="8">
    <location>
        <begin position="554"/>
        <end position="563"/>
    </location>
</feature>
<dbReference type="InterPro" id="IPR001507">
    <property type="entry name" value="ZP_dom"/>
</dbReference>
<dbReference type="GO" id="GO:0042302">
    <property type="term" value="F:structural constituent of cuticle"/>
    <property type="evidence" value="ECO:0007669"/>
    <property type="project" value="UniProtKB-KW"/>
</dbReference>
<dbReference type="PANTHER" id="PTHR22907">
    <property type="entry name" value="GH04558P"/>
    <property type="match status" value="1"/>
</dbReference>
<dbReference type="InterPro" id="IPR057475">
    <property type="entry name" value="CUT_C"/>
</dbReference>
<feature type="compositionally biased region" description="Pro residues" evidence="8">
    <location>
        <begin position="407"/>
        <end position="420"/>
    </location>
</feature>
<dbReference type="Pfam" id="PF25301">
    <property type="entry name" value="CUT_C"/>
    <property type="match status" value="1"/>
</dbReference>
<feature type="compositionally biased region" description="Polar residues" evidence="8">
    <location>
        <begin position="290"/>
        <end position="313"/>
    </location>
</feature>
<dbReference type="InterPro" id="IPR056953">
    <property type="entry name" value="CUT_N"/>
</dbReference>
<dbReference type="OrthoDB" id="6351704at2759"/>
<feature type="region of interest" description="Disordered" evidence="8">
    <location>
        <begin position="473"/>
        <end position="528"/>
    </location>
</feature>
<feature type="compositionally biased region" description="Polar residues" evidence="8">
    <location>
        <begin position="182"/>
        <end position="202"/>
    </location>
</feature>
<feature type="transmembrane region" description="Helical" evidence="9">
    <location>
        <begin position="1016"/>
        <end position="1038"/>
    </location>
</feature>
<evidence type="ECO:0000256" key="7">
    <source>
        <dbReference type="ARBA" id="ARBA00023136"/>
    </source>
</evidence>
<evidence type="ECO:0000313" key="13">
    <source>
        <dbReference type="Proteomes" id="UP000835052"/>
    </source>
</evidence>
<feature type="compositionally biased region" description="Pro residues" evidence="8">
    <location>
        <begin position="516"/>
        <end position="526"/>
    </location>
</feature>
<name>A0A8S1GP32_9PELO</name>
<feature type="compositionally biased region" description="Polar residues" evidence="8">
    <location>
        <begin position="151"/>
        <end position="174"/>
    </location>
</feature>
<evidence type="ECO:0000259" key="11">
    <source>
        <dbReference type="PROSITE" id="PS51034"/>
    </source>
</evidence>
<keyword evidence="2" id="KW-0193">Cuticle</keyword>
<dbReference type="EMBL" id="CAJGYM010000001">
    <property type="protein sequence ID" value="CAD6184472.1"/>
    <property type="molecule type" value="Genomic_DNA"/>
</dbReference>
<feature type="chain" id="PRO_5035763932" description="ZP domain-containing protein" evidence="10">
    <location>
        <begin position="21"/>
        <end position="1042"/>
    </location>
</feature>
<dbReference type="SMART" id="SM00241">
    <property type="entry name" value="ZP"/>
    <property type="match status" value="1"/>
</dbReference>
<accession>A0A8S1GP32</accession>
<comment type="subcellular location">
    <subcellularLocation>
        <location evidence="1">Cell membrane</location>
        <topology evidence="1">Single-pass type I membrane protein</topology>
    </subcellularLocation>
</comment>
<feature type="region of interest" description="Disordered" evidence="8">
    <location>
        <begin position="19"/>
        <end position="82"/>
    </location>
</feature>
<dbReference type="PANTHER" id="PTHR22907:SF46">
    <property type="entry name" value="ZP DOMAIN-CONTAINING PROTEIN"/>
    <property type="match status" value="1"/>
</dbReference>
<dbReference type="GO" id="GO:0005886">
    <property type="term" value="C:plasma membrane"/>
    <property type="evidence" value="ECO:0007669"/>
    <property type="project" value="UniProtKB-SubCell"/>
</dbReference>
<comment type="caution">
    <text evidence="12">The sequence shown here is derived from an EMBL/GenBank/DDBJ whole genome shotgun (WGS) entry which is preliminary data.</text>
</comment>
<keyword evidence="6 9" id="KW-1133">Transmembrane helix</keyword>
<dbReference type="InterPro" id="IPR051962">
    <property type="entry name" value="Cuticlin"/>
</dbReference>
<keyword evidence="4 9" id="KW-0812">Transmembrane</keyword>
<dbReference type="Proteomes" id="UP000835052">
    <property type="component" value="Unassembled WGS sequence"/>
</dbReference>
<evidence type="ECO:0000256" key="3">
    <source>
        <dbReference type="ARBA" id="ARBA00022475"/>
    </source>
</evidence>
<feature type="domain" description="ZP" evidence="11">
    <location>
        <begin position="706"/>
        <end position="954"/>
    </location>
</feature>